<evidence type="ECO:0000313" key="1">
    <source>
        <dbReference type="EMBL" id="SFE02372.1"/>
    </source>
</evidence>
<dbReference type="STRING" id="54.SAMN02745121_02729"/>
<dbReference type="EMBL" id="FOMX01000007">
    <property type="protein sequence ID" value="SFE02372.1"/>
    <property type="molecule type" value="Genomic_DNA"/>
</dbReference>
<reference evidence="2" key="1">
    <citation type="submission" date="2016-10" db="EMBL/GenBank/DDBJ databases">
        <authorList>
            <person name="Varghese N."/>
            <person name="Submissions S."/>
        </authorList>
    </citation>
    <scope>NUCLEOTIDE SEQUENCE [LARGE SCALE GENOMIC DNA]</scope>
    <source>
        <strain evidence="2">ATCC 25963</strain>
    </source>
</reference>
<proteinExistence type="predicted"/>
<dbReference type="AlphaFoldDB" id="A0A1I1X4U2"/>
<protein>
    <submittedName>
        <fullName evidence="1">Uncharacterized protein</fullName>
    </submittedName>
</protein>
<keyword evidence="2" id="KW-1185">Reference proteome</keyword>
<dbReference type="Proteomes" id="UP000199400">
    <property type="component" value="Unassembled WGS sequence"/>
</dbReference>
<evidence type="ECO:0000313" key="2">
    <source>
        <dbReference type="Proteomes" id="UP000199400"/>
    </source>
</evidence>
<name>A0A1I1X4U2_9BACT</name>
<gene>
    <name evidence="1" type="ORF">SAMN02745121_02729</name>
</gene>
<sequence>MFPPWRKHLEFGVVIANSPRRYTHLVNLIAQRSSALLTRDPNCSHDYMTWVRSLEQTFGVSIEVQTVMDPEGRPSAIGGTICESERPDCRFIFQVDGDETRCALRYT</sequence>
<organism evidence="1 2">
    <name type="scientific">Nannocystis exedens</name>
    <dbReference type="NCBI Taxonomy" id="54"/>
    <lineage>
        <taxon>Bacteria</taxon>
        <taxon>Pseudomonadati</taxon>
        <taxon>Myxococcota</taxon>
        <taxon>Polyangia</taxon>
        <taxon>Nannocystales</taxon>
        <taxon>Nannocystaceae</taxon>
        <taxon>Nannocystis</taxon>
    </lineage>
</organism>
<accession>A0A1I1X4U2</accession>